<feature type="active site" description="Proton acceptor" evidence="4">
    <location>
        <position position="204"/>
    </location>
</feature>
<protein>
    <submittedName>
        <fullName evidence="6">Patatin-like phospholipase</fullName>
    </submittedName>
</protein>
<dbReference type="Gene3D" id="3.40.1090.10">
    <property type="entry name" value="Cytosolic phospholipase A2 catalytic domain"/>
    <property type="match status" value="2"/>
</dbReference>
<accession>A0A2N3IH52</accession>
<proteinExistence type="predicted"/>
<dbReference type="Proteomes" id="UP000233387">
    <property type="component" value="Unassembled WGS sequence"/>
</dbReference>
<dbReference type="InterPro" id="IPR016035">
    <property type="entry name" value="Acyl_Trfase/lysoPLipase"/>
</dbReference>
<dbReference type="PANTHER" id="PTHR14226">
    <property type="entry name" value="NEUROPATHY TARGET ESTERASE/SWISS CHEESE D.MELANOGASTER"/>
    <property type="match status" value="1"/>
</dbReference>
<feature type="active site" description="Nucleophile" evidence="4">
    <location>
        <position position="52"/>
    </location>
</feature>
<evidence type="ECO:0000313" key="6">
    <source>
        <dbReference type="EMBL" id="PKQ69649.1"/>
    </source>
</evidence>
<organism evidence="6 7">
    <name type="scientific">Raineya orbicola</name>
    <dbReference type="NCBI Taxonomy" id="2016530"/>
    <lineage>
        <taxon>Bacteria</taxon>
        <taxon>Pseudomonadati</taxon>
        <taxon>Bacteroidota</taxon>
        <taxon>Cytophagia</taxon>
        <taxon>Cytophagales</taxon>
        <taxon>Raineyaceae</taxon>
        <taxon>Raineya</taxon>
    </lineage>
</organism>
<feature type="short sequence motif" description="GXSXG" evidence="4">
    <location>
        <begin position="50"/>
        <end position="54"/>
    </location>
</feature>
<dbReference type="Pfam" id="PF01734">
    <property type="entry name" value="Patatin"/>
    <property type="match status" value="1"/>
</dbReference>
<feature type="short sequence motif" description="GXGXXG" evidence="4">
    <location>
        <begin position="22"/>
        <end position="27"/>
    </location>
</feature>
<dbReference type="AlphaFoldDB" id="A0A2N3IH52"/>
<keyword evidence="7" id="KW-1185">Reference proteome</keyword>
<dbReference type="InterPro" id="IPR050301">
    <property type="entry name" value="NTE"/>
</dbReference>
<evidence type="ECO:0000256" key="2">
    <source>
        <dbReference type="ARBA" id="ARBA00022963"/>
    </source>
</evidence>
<evidence type="ECO:0000313" key="7">
    <source>
        <dbReference type="Proteomes" id="UP000233387"/>
    </source>
</evidence>
<keyword evidence="1 4" id="KW-0378">Hydrolase</keyword>
<keyword evidence="2 4" id="KW-0442">Lipid degradation</keyword>
<keyword evidence="3 4" id="KW-0443">Lipid metabolism</keyword>
<dbReference type="InterPro" id="IPR002641">
    <property type="entry name" value="PNPLA_dom"/>
</dbReference>
<evidence type="ECO:0000256" key="3">
    <source>
        <dbReference type="ARBA" id="ARBA00023098"/>
    </source>
</evidence>
<feature type="domain" description="PNPLA" evidence="5">
    <location>
        <begin position="18"/>
        <end position="217"/>
    </location>
</feature>
<dbReference type="RefSeq" id="WP_101358590.1">
    <property type="nucleotide sequence ID" value="NZ_NKXO01000018.1"/>
</dbReference>
<name>A0A2N3IH52_9BACT</name>
<comment type="caution">
    <text evidence="6">The sequence shown here is derived from an EMBL/GenBank/DDBJ whole genome shotgun (WGS) entry which is preliminary data.</text>
</comment>
<evidence type="ECO:0000256" key="1">
    <source>
        <dbReference type="ARBA" id="ARBA00022801"/>
    </source>
</evidence>
<dbReference type="SUPFAM" id="SSF52151">
    <property type="entry name" value="FabD/lysophospholipase-like"/>
    <property type="match status" value="1"/>
</dbReference>
<gene>
    <name evidence="6" type="ORF">Rain11_1321</name>
</gene>
<dbReference type="GO" id="GO:0016042">
    <property type="term" value="P:lipid catabolic process"/>
    <property type="evidence" value="ECO:0007669"/>
    <property type="project" value="UniProtKB-UniRule"/>
</dbReference>
<feature type="short sequence motif" description="DGA/G" evidence="4">
    <location>
        <begin position="204"/>
        <end position="206"/>
    </location>
</feature>
<dbReference type="PROSITE" id="PS51635">
    <property type="entry name" value="PNPLA"/>
    <property type="match status" value="1"/>
</dbReference>
<dbReference type="PANTHER" id="PTHR14226:SF78">
    <property type="entry name" value="SLR0060 PROTEIN"/>
    <property type="match status" value="1"/>
</dbReference>
<evidence type="ECO:0000259" key="5">
    <source>
        <dbReference type="PROSITE" id="PS51635"/>
    </source>
</evidence>
<sequence length="347" mass="39408">MAKKSVSKNRTQEKHLAVALQGGGSHGAFTWGVLDRLLEEDNLKLDGFCGTSAGAMNATVLAYGLMLGGREKARELLHTFWTKISESSRFSLLQPTWLDKLNSEGNMDYSPGFLYFEFLSMFSSPFQFNPMDYNPLRDVLLEIVDFERLKSCQETKLFVCATNVRTGRAKVFDLKNISIDAVMASGCLPFLFKTVTIDGEDYWDGGYMGNPPMFPLIDGTNCSDILIVQINPIHIEKSPTEAAAIRDRINEISFNTPLMLEMRKVAFIDRLLDMGINPDGKFRRIFIHQINPEKDIAEYNVSSKLNATWEFIEHLFQMGRKYASEWLDLHYDSIGVRSSCDIRKTFL</sequence>
<evidence type="ECO:0000256" key="4">
    <source>
        <dbReference type="PROSITE-ProRule" id="PRU01161"/>
    </source>
</evidence>
<reference evidence="6 7" key="1">
    <citation type="submission" date="2017-06" db="EMBL/GenBank/DDBJ databases">
        <title>Raineya orbicola gen. nov., sp. nov. a slightly thermophilic bacterium of the phylum Bacteroidetes and the description of Raineyaceae fam. nov.</title>
        <authorList>
            <person name="Albuquerque L."/>
            <person name="Polonia A.R.M."/>
            <person name="Barroso C."/>
            <person name="Froufe H.J.C."/>
            <person name="Lage O."/>
            <person name="Lobo-Da-Cunha A."/>
            <person name="Egas C."/>
            <person name="Da Costa M.S."/>
        </authorList>
    </citation>
    <scope>NUCLEOTIDE SEQUENCE [LARGE SCALE GENOMIC DNA]</scope>
    <source>
        <strain evidence="6 7">SPSPC-11</strain>
    </source>
</reference>
<dbReference type="EMBL" id="NKXO01000018">
    <property type="protein sequence ID" value="PKQ69649.1"/>
    <property type="molecule type" value="Genomic_DNA"/>
</dbReference>
<dbReference type="OrthoDB" id="2339873at2"/>
<dbReference type="GO" id="GO:0016787">
    <property type="term" value="F:hydrolase activity"/>
    <property type="evidence" value="ECO:0007669"/>
    <property type="project" value="UniProtKB-UniRule"/>
</dbReference>